<organism evidence="16">
    <name type="scientific">Limosilactobacillus reuteri</name>
    <name type="common">Lactobacillus reuteri</name>
    <dbReference type="NCBI Taxonomy" id="1598"/>
    <lineage>
        <taxon>Bacteria</taxon>
        <taxon>Bacillati</taxon>
        <taxon>Bacillota</taxon>
        <taxon>Bacilli</taxon>
        <taxon>Lactobacillales</taxon>
        <taxon>Lactobacillaceae</taxon>
        <taxon>Limosilactobacillus</taxon>
    </lineage>
</organism>
<keyword evidence="4 14" id="KW-0732">Signal</keyword>
<feature type="binding site" evidence="9">
    <location>
        <position position="321"/>
    </location>
    <ligand>
        <name>Ca(2+)</name>
        <dbReference type="ChEBI" id="CHEBI:29108"/>
        <label>1</label>
    </ligand>
</feature>
<evidence type="ECO:0000256" key="3">
    <source>
        <dbReference type="ARBA" id="ARBA00022525"/>
    </source>
</evidence>
<comment type="cofactor">
    <cofactor evidence="9">
        <name>Ca(2+)</name>
        <dbReference type="ChEBI" id="CHEBI:29108"/>
    </cofactor>
</comment>
<reference evidence="16" key="1">
    <citation type="submission" date="2017-11" db="EMBL/GenBank/DDBJ databases">
        <title>Identification and Characterization of Levansucrase from Panda Lactobacillus reuteri.</title>
        <authorList>
            <person name="Liang x."/>
            <person name="Zheng l."/>
        </authorList>
    </citation>
    <scope>NUCLEOTIDE SEQUENCE</scope>
    <source>
        <strain evidence="16">FS002</strain>
    </source>
</reference>
<feature type="domain" description="Gram-positive cocci surface proteins LPxTG" evidence="15">
    <location>
        <begin position="768"/>
        <end position="802"/>
    </location>
</feature>
<feature type="signal peptide" evidence="14">
    <location>
        <begin position="1"/>
        <end position="36"/>
    </location>
</feature>
<keyword evidence="5 9" id="KW-0106">Calcium</keyword>
<dbReference type="NCBIfam" id="TIGR03715">
    <property type="entry name" value="KxYKxGKxW"/>
    <property type="match status" value="1"/>
</dbReference>
<feature type="region of interest" description="Disordered" evidence="12">
    <location>
        <begin position="698"/>
        <end position="777"/>
    </location>
</feature>
<evidence type="ECO:0000256" key="7">
    <source>
        <dbReference type="PIRSR" id="PIRSR603469-1"/>
    </source>
</evidence>
<dbReference type="GO" id="GO:0009758">
    <property type="term" value="P:carbohydrate utilization"/>
    <property type="evidence" value="ECO:0007669"/>
    <property type="project" value="InterPro"/>
</dbReference>
<dbReference type="InterPro" id="IPR019931">
    <property type="entry name" value="LPXTG_anchor"/>
</dbReference>
<evidence type="ECO:0000256" key="9">
    <source>
        <dbReference type="PIRSR" id="PIRSR603469-3"/>
    </source>
</evidence>
<feature type="compositionally biased region" description="Low complexity" evidence="12">
    <location>
        <begin position="707"/>
        <end position="735"/>
    </location>
</feature>
<evidence type="ECO:0000313" key="16">
    <source>
        <dbReference type="EMBL" id="AVK93185.1"/>
    </source>
</evidence>
<evidence type="ECO:0000256" key="8">
    <source>
        <dbReference type="PIRSR" id="PIRSR603469-2"/>
    </source>
</evidence>
<accession>A0A2P1E4U4</accession>
<evidence type="ECO:0000256" key="14">
    <source>
        <dbReference type="SAM" id="SignalP"/>
    </source>
</evidence>
<dbReference type="PROSITE" id="PS50847">
    <property type="entry name" value="GRAM_POS_ANCHORING"/>
    <property type="match status" value="1"/>
</dbReference>
<keyword evidence="13" id="KW-1133">Transmembrane helix</keyword>
<feature type="compositionally biased region" description="Polar residues" evidence="12">
    <location>
        <begin position="765"/>
        <end position="776"/>
    </location>
</feature>
<feature type="site" description="Transition state stabilizer" evidence="10">
    <location>
        <position position="427"/>
    </location>
</feature>
<name>A0A2P1E4U4_LIMRT</name>
<feature type="binding site" evidence="9">
    <location>
        <position position="669"/>
    </location>
    <ligand>
        <name>Ca(2+)</name>
        <dbReference type="ChEBI" id="CHEBI:29108"/>
        <label>1</label>
    </ligand>
</feature>
<evidence type="ECO:0000256" key="1">
    <source>
        <dbReference type="ARBA" id="ARBA00006775"/>
    </source>
</evidence>
<feature type="binding site" evidence="8">
    <location>
        <position position="345"/>
    </location>
    <ligand>
        <name>substrate</name>
    </ligand>
</feature>
<dbReference type="Gene3D" id="2.115.10.20">
    <property type="entry name" value="Glycosyl hydrolase domain, family 43"/>
    <property type="match status" value="1"/>
</dbReference>
<gene>
    <name evidence="16" type="primary">lev</name>
</gene>
<dbReference type="SUPFAM" id="SSF75005">
    <property type="entry name" value="Arabinanase/levansucrase/invertase"/>
    <property type="match status" value="1"/>
</dbReference>
<feature type="binding site" evidence="8">
    <location>
        <begin position="426"/>
        <end position="427"/>
    </location>
    <ligand>
        <name>substrate</name>
    </ligand>
</feature>
<proteinExistence type="inferred from homology"/>
<protein>
    <submittedName>
        <fullName evidence="16">Levansucrase</fullName>
    </submittedName>
</protein>
<keyword evidence="6" id="KW-0572">Peptidoglycan-anchor</keyword>
<feature type="compositionally biased region" description="Polar residues" evidence="12">
    <location>
        <begin position="737"/>
        <end position="747"/>
    </location>
</feature>
<evidence type="ECO:0000256" key="10">
    <source>
        <dbReference type="PIRSR" id="PIRSR603469-4"/>
    </source>
</evidence>
<feature type="binding site" evidence="9">
    <location>
        <position position="421"/>
    </location>
    <ligand>
        <name>Ca(2+)</name>
        <dbReference type="ChEBI" id="CHEBI:29108"/>
        <label>1</label>
    </ligand>
</feature>
<feature type="binding site" evidence="9">
    <location>
        <position position="523"/>
    </location>
    <ligand>
        <name>Ca(2+)</name>
        <dbReference type="ChEBI" id="CHEBI:29108"/>
        <label>1</label>
    </ligand>
</feature>
<sequence precursor="true">MLERKEHKKMYKSGKNWAVVTLSTAALMFGVTTVNASAMNASADTNTENNDSSTVQVTTGDNDIAVKSVTLGSGQVSAASDATKNSANANSASSASNTQNSNSQVASSAATTSSTSSASSSTNTDSKAGKENTNVAKEDDTQKAAPANESSEAKKEPAVNTNDSSAAKNDDQQSSKKNTAAKLNKDAENVVKKAGIDPNSLTDDQIKALNKMNFSKAAKSGTQMTYNDLKKIGEALVDQDPKYAIPYFNASQIKNMPAAYTRDAETGEYADLDIWDSWPVQDPVTGYVSNWNGYQLVIAMMGRPHHEDNHIYLLYNKYGDNDFSHWRNAGSIFGYNESPLTQEWSGSAIVNSDNSIQLFYTINDTNNAINHQKLASATMYLTADNDGVHINNVENNHVVFAGDGYHYQTYDQWKAANSFADNYTLRDGHVVQMPNGDRYLVFEGNTGTENYQGEDQLYNWSNYGGNDRFNIESLFHLLSSDVDYKKAIFANGALGIIKLTNDEKNPQVEEVYTPLVTSNMVSDELERPNVVKLGDKYYLFSATRLSRGTNIDTLNKANKVVGDNVAMIGYVADSLTGPYKPLNGSGVVVTASVPANWRTATYSYYAVPVEGKENQLLITSYMTNRGEVAGKGMNSTWAPSFIVQINPDDTTMVLAKVTNQGDWIWDESSNNNNMLGSIQTAALPGEFGKPIDWDLIGGYGLKPHDPATPNDPETPTTPETPETPNTPDTPKTPENPGTPQTPDTPNTPEVPLTPETPKQPETQTNNRLPQTGNNANKAMIGLGMGTLLSMFGLAGINKRRVN</sequence>
<comment type="similarity">
    <text evidence="1 11">Belongs to the glycosyl hydrolase 68 family.</text>
</comment>
<evidence type="ECO:0000256" key="5">
    <source>
        <dbReference type="ARBA" id="ARBA00022837"/>
    </source>
</evidence>
<feature type="region of interest" description="Disordered" evidence="12">
    <location>
        <begin position="86"/>
        <end position="186"/>
    </location>
</feature>
<keyword evidence="9" id="KW-0479">Metal-binding</keyword>
<evidence type="ECO:0000256" key="12">
    <source>
        <dbReference type="SAM" id="MobiDB-lite"/>
    </source>
</evidence>
<dbReference type="GO" id="GO:0050053">
    <property type="term" value="F:levansucrase activity"/>
    <property type="evidence" value="ECO:0007669"/>
    <property type="project" value="InterPro"/>
</dbReference>
<evidence type="ECO:0000256" key="13">
    <source>
        <dbReference type="SAM" id="Phobius"/>
    </source>
</evidence>
<keyword evidence="2" id="KW-0134">Cell wall</keyword>
<dbReference type="InterPro" id="IPR003469">
    <property type="entry name" value="Glyco_hydro_68"/>
</dbReference>
<dbReference type="CDD" id="cd08997">
    <property type="entry name" value="GH68"/>
    <property type="match status" value="1"/>
</dbReference>
<feature type="chain" id="PRO_5039391656" evidence="14">
    <location>
        <begin position="37"/>
        <end position="802"/>
    </location>
</feature>
<feature type="binding site" evidence="9">
    <location>
        <position position="491"/>
    </location>
    <ligand>
        <name>Ca(2+)</name>
        <dbReference type="ChEBI" id="CHEBI:29108"/>
        <label>1</label>
    </ligand>
</feature>
<evidence type="ECO:0000256" key="6">
    <source>
        <dbReference type="ARBA" id="ARBA00023088"/>
    </source>
</evidence>
<dbReference type="Pfam" id="PF02435">
    <property type="entry name" value="Glyco_hydro_68"/>
    <property type="match status" value="1"/>
</dbReference>
<evidence type="ECO:0000256" key="2">
    <source>
        <dbReference type="ARBA" id="ARBA00022512"/>
    </source>
</evidence>
<feature type="binding site" evidence="9">
    <location>
        <position position="664"/>
    </location>
    <ligand>
        <name>Ca(2+)</name>
        <dbReference type="ChEBI" id="CHEBI:29108"/>
        <label>1</label>
    </ligand>
</feature>
<dbReference type="AlphaFoldDB" id="A0A2P1E4U4"/>
<dbReference type="InterPro" id="IPR023296">
    <property type="entry name" value="Glyco_hydro_beta-prop_sf"/>
</dbReference>
<evidence type="ECO:0000256" key="4">
    <source>
        <dbReference type="ARBA" id="ARBA00022729"/>
    </source>
</evidence>
<feature type="binding site" evidence="9">
    <location>
        <position position="452"/>
    </location>
    <ligand>
        <name>Ca(2+)</name>
        <dbReference type="ChEBI" id="CHEBI:29108"/>
        <label>1</label>
    </ligand>
</feature>
<feature type="active site" description="Proton donor/acceptor" evidence="7">
    <location>
        <position position="526"/>
    </location>
</feature>
<feature type="binding site" evidence="9">
    <location>
        <position position="662"/>
    </location>
    <ligand>
        <name>Ca(2+)</name>
        <dbReference type="ChEBI" id="CHEBI:29108"/>
        <label>1</label>
    </ligand>
</feature>
<evidence type="ECO:0000259" key="15">
    <source>
        <dbReference type="PROSITE" id="PS50847"/>
    </source>
</evidence>
<dbReference type="InterPro" id="IPR022263">
    <property type="entry name" value="KxYKxGKxW"/>
</dbReference>
<keyword evidence="13" id="KW-0812">Transmembrane</keyword>
<dbReference type="EMBL" id="MG520501">
    <property type="protein sequence ID" value="AVK93185.1"/>
    <property type="molecule type" value="Genomic_DNA"/>
</dbReference>
<feature type="transmembrane region" description="Helical" evidence="13">
    <location>
        <begin position="778"/>
        <end position="796"/>
    </location>
</feature>
<feature type="compositionally biased region" description="Low complexity" evidence="12">
    <location>
        <begin position="752"/>
        <end position="764"/>
    </location>
</feature>
<feature type="binding site" evidence="8">
    <location>
        <position position="544"/>
    </location>
    <ligand>
        <name>substrate</name>
    </ligand>
</feature>
<feature type="binding site" evidence="8">
    <location>
        <begin position="524"/>
        <end position="526"/>
    </location>
    <ligand>
        <name>substrate</name>
    </ligand>
</feature>
<dbReference type="Pfam" id="PF19258">
    <property type="entry name" value="KxYKxGKxW_sig"/>
    <property type="match status" value="1"/>
</dbReference>
<dbReference type="Pfam" id="PF00746">
    <property type="entry name" value="Gram_pos_anchor"/>
    <property type="match status" value="1"/>
</dbReference>
<dbReference type="NCBIfam" id="TIGR01167">
    <property type="entry name" value="LPXTG_anchor"/>
    <property type="match status" value="1"/>
</dbReference>
<keyword evidence="3" id="KW-0964">Secreted</keyword>
<dbReference type="GO" id="GO:0046872">
    <property type="term" value="F:metal ion binding"/>
    <property type="evidence" value="ECO:0007669"/>
    <property type="project" value="UniProtKB-KW"/>
</dbReference>
<feature type="compositionally biased region" description="Low complexity" evidence="12">
    <location>
        <begin position="86"/>
        <end position="126"/>
    </location>
</feature>
<keyword evidence="13" id="KW-0472">Membrane</keyword>
<feature type="active site" description="Nucleophile" evidence="7">
    <location>
        <position position="276"/>
    </location>
</feature>
<evidence type="ECO:0000256" key="11">
    <source>
        <dbReference type="RuleBase" id="RU361220"/>
    </source>
</evidence>
<feature type="binding site" evidence="8">
    <location>
        <position position="275"/>
    </location>
    <ligand>
        <name>substrate</name>
    </ligand>
</feature>